<evidence type="ECO:0000256" key="2">
    <source>
        <dbReference type="ARBA" id="ARBA00004777"/>
    </source>
</evidence>
<keyword evidence="8" id="KW-0520">NAD</keyword>
<comment type="catalytic activity">
    <reaction evidence="11">
        <text>(6S)-5-methyl-5,6,7,8-tetrahydrofolate + NAD(+) = (6R)-5,10-methylene-5,6,7,8-tetrahydrofolate + NADH + H(+)</text>
        <dbReference type="Rhea" id="RHEA:19821"/>
        <dbReference type="ChEBI" id="CHEBI:15378"/>
        <dbReference type="ChEBI" id="CHEBI:15636"/>
        <dbReference type="ChEBI" id="CHEBI:18608"/>
        <dbReference type="ChEBI" id="CHEBI:57540"/>
        <dbReference type="ChEBI" id="CHEBI:57945"/>
        <dbReference type="EC" id="1.5.1.54"/>
    </reaction>
    <physiologicalReaction direction="right-to-left" evidence="11">
        <dbReference type="Rhea" id="RHEA:19823"/>
    </physiologicalReaction>
</comment>
<name>A0ABR5ZNV5_9PROT</name>
<keyword evidence="4" id="KW-0028">Amino-acid biosynthesis</keyword>
<dbReference type="SUPFAM" id="SSF51730">
    <property type="entry name" value="FAD-linked oxidoreductase"/>
    <property type="match status" value="1"/>
</dbReference>
<evidence type="ECO:0000256" key="8">
    <source>
        <dbReference type="ARBA" id="ARBA00023027"/>
    </source>
</evidence>
<evidence type="ECO:0000256" key="7">
    <source>
        <dbReference type="ARBA" id="ARBA00023002"/>
    </source>
</evidence>
<evidence type="ECO:0000313" key="13">
    <source>
        <dbReference type="EMBL" id="MBA5725991.1"/>
    </source>
</evidence>
<dbReference type="InterPro" id="IPR029041">
    <property type="entry name" value="FAD-linked_oxidoreductase-like"/>
</dbReference>
<evidence type="ECO:0000256" key="6">
    <source>
        <dbReference type="ARBA" id="ARBA00022827"/>
    </source>
</evidence>
<keyword evidence="6 12" id="KW-0274">FAD</keyword>
<evidence type="ECO:0000256" key="4">
    <source>
        <dbReference type="ARBA" id="ARBA00022605"/>
    </source>
</evidence>
<keyword evidence="7 12" id="KW-0560">Oxidoreductase</keyword>
<dbReference type="PANTHER" id="PTHR45754:SF3">
    <property type="entry name" value="METHYLENETETRAHYDROFOLATE REDUCTASE (NADPH)"/>
    <property type="match status" value="1"/>
</dbReference>
<keyword evidence="14" id="KW-1185">Reference proteome</keyword>
<comment type="similarity">
    <text evidence="3 12">Belongs to the methylenetetrahydrofolate reductase family.</text>
</comment>
<dbReference type="Gene3D" id="3.20.20.220">
    <property type="match status" value="1"/>
</dbReference>
<comment type="cofactor">
    <cofactor evidence="1 12">
        <name>FAD</name>
        <dbReference type="ChEBI" id="CHEBI:57692"/>
    </cofactor>
</comment>
<organism evidence="13 14">
    <name type="scientific">Bombella favorum</name>
    <dbReference type="NCBI Taxonomy" id="2039164"/>
    <lineage>
        <taxon>Bacteria</taxon>
        <taxon>Pseudomonadati</taxon>
        <taxon>Pseudomonadota</taxon>
        <taxon>Alphaproteobacteria</taxon>
        <taxon>Acetobacterales</taxon>
        <taxon>Acetobacteraceae</taxon>
        <taxon>Bombella</taxon>
    </lineage>
</organism>
<dbReference type="NCBIfam" id="TIGR00676">
    <property type="entry name" value="fadh2"/>
    <property type="match status" value="1"/>
</dbReference>
<comment type="caution">
    <text evidence="13">The sequence shown here is derived from an EMBL/GenBank/DDBJ whole genome shotgun (WGS) entry which is preliminary data.</text>
</comment>
<dbReference type="PANTHER" id="PTHR45754">
    <property type="entry name" value="METHYLENETETRAHYDROFOLATE REDUCTASE"/>
    <property type="match status" value="1"/>
</dbReference>
<dbReference type="Pfam" id="PF02219">
    <property type="entry name" value="MTHFR"/>
    <property type="match status" value="1"/>
</dbReference>
<sequence>MPEVSFEFFPAKTDEKAASLLRVAQRLTAYEPRFMSVTYGAGGSSRDRTLETLRQMSGKVATPLAGHLTCVNASRGDVDDVARAYWDIGVKHIVALRGDPPAVKGAPPVPYAPHSEGYHYAANLVAGLKKIAPFEISVAAYPETHPEAESASSDIDHLKEKFDAGADRAITQFFFDPEKFLRFRDRAVKAGITKPIVPGILPIGRASQAWRFAKMCGASVPDELKALFEGVDDLPPIRSRLSAVVVDRICQRLKAEGVEHFHFYTLNQSAPTSTLCTLLGRQRSHALVENHAA</sequence>
<accession>A0ABR5ZNV5</accession>
<evidence type="ECO:0000256" key="1">
    <source>
        <dbReference type="ARBA" id="ARBA00001974"/>
    </source>
</evidence>
<evidence type="ECO:0000256" key="9">
    <source>
        <dbReference type="ARBA" id="ARBA00023167"/>
    </source>
</evidence>
<gene>
    <name evidence="13" type="primary">metF</name>
    <name evidence="13" type="ORF">CPA57_06850</name>
</gene>
<dbReference type="EC" id="1.5.1.54" evidence="12"/>
<evidence type="ECO:0000256" key="12">
    <source>
        <dbReference type="RuleBase" id="RU003862"/>
    </source>
</evidence>
<keyword evidence="5 12" id="KW-0285">Flavoprotein</keyword>
<proteinExistence type="inferred from homology"/>
<dbReference type="InterPro" id="IPR003171">
    <property type="entry name" value="Mehydrof_redctse-like"/>
</dbReference>
<reference evidence="13 14" key="1">
    <citation type="submission" date="2017-09" db="EMBL/GenBank/DDBJ databases">
        <authorList>
            <person name="Jakob F."/>
        </authorList>
    </citation>
    <scope>NUCLEOTIDE SEQUENCE [LARGE SCALE GENOMIC DNA]</scope>
    <source>
        <strain evidence="13 14">TMW 2.1880</strain>
    </source>
</reference>
<dbReference type="Proteomes" id="UP001516390">
    <property type="component" value="Unassembled WGS sequence"/>
</dbReference>
<dbReference type="CDD" id="cd00537">
    <property type="entry name" value="MTHFR"/>
    <property type="match status" value="1"/>
</dbReference>
<evidence type="ECO:0000256" key="10">
    <source>
        <dbReference type="ARBA" id="ARBA00034478"/>
    </source>
</evidence>
<protein>
    <recommendedName>
        <fullName evidence="12">Methylenetetrahydrofolate reductase</fullName>
        <ecNumber evidence="12">1.5.1.54</ecNumber>
    </recommendedName>
</protein>
<keyword evidence="9" id="KW-0486">Methionine biosynthesis</keyword>
<evidence type="ECO:0000256" key="5">
    <source>
        <dbReference type="ARBA" id="ARBA00022630"/>
    </source>
</evidence>
<comment type="pathway">
    <text evidence="2 12">One-carbon metabolism; tetrahydrofolate interconversion.</text>
</comment>
<evidence type="ECO:0000256" key="3">
    <source>
        <dbReference type="ARBA" id="ARBA00006743"/>
    </source>
</evidence>
<dbReference type="EMBL" id="NWUS01000002">
    <property type="protein sequence ID" value="MBA5725991.1"/>
    <property type="molecule type" value="Genomic_DNA"/>
</dbReference>
<comment type="pathway">
    <text evidence="10">Amino-acid biosynthesis; L-methionine biosynthesis via de novo pathway.</text>
</comment>
<dbReference type="InterPro" id="IPR004620">
    <property type="entry name" value="MTHF_reductase_bac"/>
</dbReference>
<dbReference type="RefSeq" id="WP_182082058.1">
    <property type="nucleotide sequence ID" value="NZ_NWUS01000002.1"/>
</dbReference>
<evidence type="ECO:0000256" key="11">
    <source>
        <dbReference type="ARBA" id="ARBA00048628"/>
    </source>
</evidence>
<evidence type="ECO:0000313" key="14">
    <source>
        <dbReference type="Proteomes" id="UP001516390"/>
    </source>
</evidence>